<dbReference type="GO" id="GO:0071555">
    <property type="term" value="P:cell wall organization"/>
    <property type="evidence" value="ECO:0007669"/>
    <property type="project" value="UniProtKB-KW"/>
</dbReference>
<dbReference type="GO" id="GO:0004553">
    <property type="term" value="F:hydrolase activity, hydrolyzing O-glycosyl compounds"/>
    <property type="evidence" value="ECO:0007669"/>
    <property type="project" value="InterPro"/>
</dbReference>
<name>A0A2U8W4J6_9HYPH</name>
<dbReference type="GO" id="GO:0019867">
    <property type="term" value="C:outer membrane"/>
    <property type="evidence" value="ECO:0007669"/>
    <property type="project" value="InterPro"/>
</dbReference>
<evidence type="ECO:0000256" key="3">
    <source>
        <dbReference type="ARBA" id="ARBA00023239"/>
    </source>
</evidence>
<feature type="domain" description="Lytic transglycosylase MltA" evidence="7">
    <location>
        <begin position="186"/>
        <end position="343"/>
    </location>
</feature>
<reference evidence="9" key="1">
    <citation type="submission" date="2018-05" db="EMBL/GenBank/DDBJ databases">
        <title>Complete Genome Sequence of Methylobacterium sp. 17SD2-17.</title>
        <authorList>
            <person name="Srinivasan S."/>
        </authorList>
    </citation>
    <scope>NUCLEOTIDE SEQUENCE [LARGE SCALE GENOMIC DNA]</scope>
    <source>
        <strain evidence="9">17SD2-17</strain>
    </source>
</reference>
<dbReference type="EMBL" id="CP029550">
    <property type="protein sequence ID" value="AWN40997.1"/>
    <property type="molecule type" value="Genomic_DNA"/>
</dbReference>
<dbReference type="InterPro" id="IPR036908">
    <property type="entry name" value="RlpA-like_sf"/>
</dbReference>
<dbReference type="PANTHER" id="PTHR30124:SF0">
    <property type="entry name" value="MEMBRANE-BOUND LYTIC MUREIN TRANSGLYCOSYLASE A"/>
    <property type="match status" value="1"/>
</dbReference>
<dbReference type="SUPFAM" id="SSF50685">
    <property type="entry name" value="Barwin-like endoglucanases"/>
    <property type="match status" value="1"/>
</dbReference>
<dbReference type="CDD" id="cd14668">
    <property type="entry name" value="mlta_B"/>
    <property type="match status" value="1"/>
</dbReference>
<dbReference type="Gene3D" id="2.40.40.10">
    <property type="entry name" value="RlpA-like domain"/>
    <property type="match status" value="1"/>
</dbReference>
<dbReference type="Gene3D" id="2.40.240.50">
    <property type="entry name" value="Barwin-like endoglucanases"/>
    <property type="match status" value="1"/>
</dbReference>
<feature type="region of interest" description="Disordered" evidence="6">
    <location>
        <begin position="1"/>
        <end position="37"/>
    </location>
</feature>
<keyword evidence="3" id="KW-0456">Lyase</keyword>
<dbReference type="Proteomes" id="UP000245926">
    <property type="component" value="Chromosome"/>
</dbReference>
<organism evidence="8 9">
    <name type="scientific">Methylobacterium durans</name>
    <dbReference type="NCBI Taxonomy" id="2202825"/>
    <lineage>
        <taxon>Bacteria</taxon>
        <taxon>Pseudomonadati</taxon>
        <taxon>Pseudomonadota</taxon>
        <taxon>Alphaproteobacteria</taxon>
        <taxon>Hyphomicrobiales</taxon>
        <taxon>Methylobacteriaceae</taxon>
        <taxon>Methylobacterium</taxon>
    </lineage>
</organism>
<evidence type="ECO:0000313" key="9">
    <source>
        <dbReference type="Proteomes" id="UP000245926"/>
    </source>
</evidence>
<evidence type="ECO:0000256" key="6">
    <source>
        <dbReference type="SAM" id="MobiDB-lite"/>
    </source>
</evidence>
<dbReference type="PIRSF" id="PIRSF019422">
    <property type="entry name" value="MltA"/>
    <property type="match status" value="1"/>
</dbReference>
<evidence type="ECO:0000313" key="8">
    <source>
        <dbReference type="EMBL" id="AWN40997.1"/>
    </source>
</evidence>
<proteinExistence type="predicted"/>
<evidence type="ECO:0000256" key="5">
    <source>
        <dbReference type="ARBA" id="ARBA00030918"/>
    </source>
</evidence>
<accession>A0A2U8W4J6</accession>
<dbReference type="GO" id="GO:0009254">
    <property type="term" value="P:peptidoglycan turnover"/>
    <property type="evidence" value="ECO:0007669"/>
    <property type="project" value="InterPro"/>
</dbReference>
<evidence type="ECO:0000256" key="4">
    <source>
        <dbReference type="ARBA" id="ARBA00023316"/>
    </source>
</evidence>
<dbReference type="InterPro" id="IPR026044">
    <property type="entry name" value="MltA"/>
</dbReference>
<dbReference type="AlphaFoldDB" id="A0A2U8W4J6"/>
<feature type="compositionally biased region" description="Low complexity" evidence="6">
    <location>
        <begin position="1"/>
        <end position="19"/>
    </location>
</feature>
<dbReference type="GO" id="GO:0009253">
    <property type="term" value="P:peptidoglycan catabolic process"/>
    <property type="evidence" value="ECO:0007669"/>
    <property type="project" value="TreeGrafter"/>
</dbReference>
<dbReference type="PANTHER" id="PTHR30124">
    <property type="entry name" value="MEMBRANE-BOUND LYTIC MUREIN TRANSGLYCOSYLASE A"/>
    <property type="match status" value="1"/>
</dbReference>
<evidence type="ECO:0000256" key="2">
    <source>
        <dbReference type="ARBA" id="ARBA00012587"/>
    </source>
</evidence>
<dbReference type="Pfam" id="PF03562">
    <property type="entry name" value="MltA"/>
    <property type="match status" value="1"/>
</dbReference>
<evidence type="ECO:0000259" key="7">
    <source>
        <dbReference type="SMART" id="SM00925"/>
    </source>
</evidence>
<evidence type="ECO:0000256" key="1">
    <source>
        <dbReference type="ARBA" id="ARBA00001420"/>
    </source>
</evidence>
<dbReference type="Pfam" id="PF06725">
    <property type="entry name" value="3D"/>
    <property type="match status" value="1"/>
</dbReference>
<dbReference type="InterPro" id="IPR010611">
    <property type="entry name" value="3D_dom"/>
</dbReference>
<dbReference type="EC" id="4.2.2.n1" evidence="2"/>
<dbReference type="GO" id="GO:0008933">
    <property type="term" value="F:peptidoglycan lytic transglycosylase activity"/>
    <property type="evidence" value="ECO:0007669"/>
    <property type="project" value="TreeGrafter"/>
</dbReference>
<dbReference type="KEGG" id="mets:DK389_11260"/>
<sequence>MSGPSPAPSAAATRTGSSSPPRPATDPADAVRDETVGRRAARTGAALAAAILSLSFAQSCPHAGSAARAAEPLRVGDAPAGPTRVGDAVLEPVAADALPGFPGADPAAALDAFRRTCAGNPALQLAAVAGRAGDLAAACDAAQSVAPEAAGAFFAGRFEAYRVVRPADGTNPERRAGFLTGYFEPELVGSLTPDPNHTAPVLARPDDLVSFEPGETRPGLDPALRAARAVGDGFEPYPDRAAIEDGALAERGRPLLYLRDAVDLFVLQVQGSGRVRLPDGRSVRVLYDGRNGRPYTSVAKLIVAEGRLPLEGLTLARWTAWLRDNPADGRRLMRKNASYIFFRLAAVEDAALGPPGAAGAPLSPGRSLAVDANLWRYGLPFWLEGRLPGGAAEAGRLVVAADTGSAIVGPARGDLYLGTGAEAGVAAGNLRDAVGFVVLLPKPATP</sequence>
<dbReference type="CDD" id="cd14485">
    <property type="entry name" value="mltA_like_LT_A"/>
    <property type="match status" value="1"/>
</dbReference>
<comment type="catalytic activity">
    <reaction evidence="1">
        <text>Exolytic cleavage of the (1-&gt;4)-beta-glycosidic linkage between N-acetylmuramic acid (MurNAc) and N-acetylglucosamine (GlcNAc) residues in peptidoglycan, from either the reducing or the non-reducing ends of the peptidoglycan chains, with concomitant formation of a 1,6-anhydrobond in the MurNAc residue.</text>
        <dbReference type="EC" id="4.2.2.n1"/>
    </reaction>
</comment>
<dbReference type="InterPro" id="IPR005300">
    <property type="entry name" value="MltA_B"/>
</dbReference>
<keyword evidence="9" id="KW-1185">Reference proteome</keyword>
<protein>
    <recommendedName>
        <fullName evidence="2">peptidoglycan lytic exotransglycosylase</fullName>
        <ecNumber evidence="2">4.2.2.n1</ecNumber>
    </recommendedName>
    <alternativeName>
        <fullName evidence="5">Murein hydrolase A</fullName>
    </alternativeName>
</protein>
<gene>
    <name evidence="8" type="ORF">DK389_11260</name>
</gene>
<dbReference type="OrthoDB" id="9783686at2"/>
<keyword evidence="4" id="KW-0961">Cell wall biogenesis/degradation</keyword>
<dbReference type="SMART" id="SM00925">
    <property type="entry name" value="MltA"/>
    <property type="match status" value="1"/>
</dbReference>